<sequence length="1004" mass="112855">MTTKKIKRLILLVGCASLSLQSLSAQVTDAGTRRQALTVLQLDFASKNYIGYQHDLPQLYELPLLTEHVAYRKALARLITEEGNSEEILSRFLKDHPLSLDRPSAQLLLGLVYLEQELLPLAEEELRKVQEDLLPPYEAAQHSLALGYILLRTDKDGSRLDEAQLLLERAAEDPSPVGEQALLYLGSLAWAKGKTGEAKKIFTARSYSAEFASEAAYQATLLSFSTDPLETALQRATELQRTYPEVADRPTLRSLIGQAYFIQGKYTEAVRLLQPLQSTGDYKPLAEECYALGASLYMLGRHEEALRPLSISGESTKELGAQSLFLLGNTRLKLQRTSEAALAFSLAGKHPGATERIREYALYNGILLQDETQRSNFGQTIQMAEQFVMSFPRSSHRAEILQLMKSIFLSNKDYSQSLATLERLSVNTNELREAKQYVLLRLGEHALSSKEYKTAQDFLSRAIREEASPLFTAQSYLLRGVSHLEQGSYTLAEADATKSISTHSDLALAYYVQGYARYNEKRYETAYRAFESYLAKAPREEVARRVDALLRMGDCQLVGKKTAEAITLYRRADELAPKGSDEALYRTAEIYGRWGQYAKQTQTLEQLVNQHPNSTHLPEALYNKGRALILAKAPMKEAEAPLKQLIDKYPETHYARLASLERAMLAYNNGKNEEAIAAYKALITRYPDSDEARSALSDLRNIYISLDRVDEYATYASSLGARLTPSEEERAHLQYLSLESRYKKDKLSVTSDLENFLRAYPSSRETGKAQLLLADIYSHTDRPHEAIALYTTLSAPSRSLDLRIPALEALTKLYGQSGEQQKSLDSWRKLYAIEGLETPQHAQYGLSFVRVAYDQKDYKQAKSVTSELLQRHDLASSTREELQLFLAKSEEALGAINPALKAYEPLLKNTDSPAGAEGCVRHAGLLLQTGKVKDAKKELDSFIAKGTAQQYWLARAFLLLSDCYHRQGETYVAKQYVESLQANYKGTEEDIQQMISERLNTYSK</sequence>
<dbReference type="HOGENOM" id="CLU_011828_0_0_10"/>
<keyword evidence="1" id="KW-0802">TPR repeat</keyword>
<dbReference type="Proteomes" id="UP000010408">
    <property type="component" value="Unassembled WGS sequence"/>
</dbReference>
<protein>
    <submittedName>
        <fullName evidence="3">Tetratricopeptide repeat protein</fullName>
    </submittedName>
</protein>
<evidence type="ECO:0000256" key="1">
    <source>
        <dbReference type="PROSITE-ProRule" id="PRU00339"/>
    </source>
</evidence>
<dbReference type="PATRIC" id="fig|1127696.3.peg.1384"/>
<dbReference type="eggNOG" id="COG2956">
    <property type="taxonomic scope" value="Bacteria"/>
</dbReference>
<gene>
    <name evidence="3" type="ORF">HMPREF9134_01533</name>
</gene>
<reference evidence="3 4" key="1">
    <citation type="submission" date="2012-05" db="EMBL/GenBank/DDBJ databases">
        <authorList>
            <person name="Weinstock G."/>
            <person name="Sodergren E."/>
            <person name="Lobos E.A."/>
            <person name="Fulton L."/>
            <person name="Fulton R."/>
            <person name="Courtney L."/>
            <person name="Fronick C."/>
            <person name="O'Laughlin M."/>
            <person name="Godfrey J."/>
            <person name="Wilson R.M."/>
            <person name="Miner T."/>
            <person name="Farmer C."/>
            <person name="Delehaunty K."/>
            <person name="Cordes M."/>
            <person name="Minx P."/>
            <person name="Tomlinson C."/>
            <person name="Chen J."/>
            <person name="Wollam A."/>
            <person name="Pepin K.H."/>
            <person name="Bhonagiri V."/>
            <person name="Zhang X."/>
            <person name="Suruliraj S."/>
            <person name="Warren W."/>
            <person name="Mitreva M."/>
            <person name="Mardis E.R."/>
            <person name="Wilson R.K."/>
        </authorList>
    </citation>
    <scope>NUCLEOTIDE SEQUENCE [LARGE SCALE GENOMIC DNA]</scope>
    <source>
        <strain evidence="3 4">F0037</strain>
    </source>
</reference>
<evidence type="ECO:0000313" key="4">
    <source>
        <dbReference type="Proteomes" id="UP000010408"/>
    </source>
</evidence>
<evidence type="ECO:0000313" key="3">
    <source>
        <dbReference type="EMBL" id="EKY00202.1"/>
    </source>
</evidence>
<dbReference type="SMART" id="SM00028">
    <property type="entry name" value="TPR"/>
    <property type="match status" value="7"/>
</dbReference>
<dbReference type="eggNOG" id="COG0457">
    <property type="taxonomic scope" value="Bacteria"/>
</dbReference>
<evidence type="ECO:0000256" key="2">
    <source>
        <dbReference type="SAM" id="SignalP"/>
    </source>
</evidence>
<dbReference type="InterPro" id="IPR011990">
    <property type="entry name" value="TPR-like_helical_dom_sf"/>
</dbReference>
<comment type="caution">
    <text evidence="3">The sequence shown here is derived from an EMBL/GenBank/DDBJ whole genome shotgun (WGS) entry which is preliminary data.</text>
</comment>
<dbReference type="PANTHER" id="PTHR12558:SF13">
    <property type="entry name" value="CELL DIVISION CYCLE PROTEIN 27 HOMOLOG"/>
    <property type="match status" value="1"/>
</dbReference>
<dbReference type="eggNOG" id="COG1729">
    <property type="taxonomic scope" value="Bacteria"/>
</dbReference>
<dbReference type="EMBL" id="AMEQ01000040">
    <property type="protein sequence ID" value="EKY00202.1"/>
    <property type="molecule type" value="Genomic_DNA"/>
</dbReference>
<accession>L1NAG4</accession>
<name>L1NAG4_9PORP</name>
<dbReference type="PROSITE" id="PS50005">
    <property type="entry name" value="TPR"/>
    <property type="match status" value="1"/>
</dbReference>
<keyword evidence="2" id="KW-0732">Signal</keyword>
<dbReference type="STRING" id="1127696.HMPREF9134_01533"/>
<proteinExistence type="predicted"/>
<feature type="chain" id="PRO_5003954334" evidence="2">
    <location>
        <begin position="25"/>
        <end position="1004"/>
    </location>
</feature>
<dbReference type="SUPFAM" id="SSF48452">
    <property type="entry name" value="TPR-like"/>
    <property type="match status" value="3"/>
</dbReference>
<feature type="repeat" description="TPR" evidence="1">
    <location>
        <begin position="507"/>
        <end position="540"/>
    </location>
</feature>
<dbReference type="Pfam" id="PF13174">
    <property type="entry name" value="TPR_6"/>
    <property type="match status" value="3"/>
</dbReference>
<feature type="signal peptide" evidence="2">
    <location>
        <begin position="1"/>
        <end position="24"/>
    </location>
</feature>
<dbReference type="RefSeq" id="WP_005467645.1">
    <property type="nucleotide sequence ID" value="NZ_KB291032.1"/>
</dbReference>
<dbReference type="InterPro" id="IPR019734">
    <property type="entry name" value="TPR_rpt"/>
</dbReference>
<organism evidence="3 4">
    <name type="scientific">Porphyromonas catoniae F0037</name>
    <dbReference type="NCBI Taxonomy" id="1127696"/>
    <lineage>
        <taxon>Bacteria</taxon>
        <taxon>Pseudomonadati</taxon>
        <taxon>Bacteroidota</taxon>
        <taxon>Bacteroidia</taxon>
        <taxon>Bacteroidales</taxon>
        <taxon>Porphyromonadaceae</taxon>
        <taxon>Porphyromonas</taxon>
    </lineage>
</organism>
<dbReference type="Gene3D" id="1.25.40.10">
    <property type="entry name" value="Tetratricopeptide repeat domain"/>
    <property type="match status" value="6"/>
</dbReference>
<dbReference type="PANTHER" id="PTHR12558">
    <property type="entry name" value="CELL DIVISION CYCLE 16,23,27"/>
    <property type="match status" value="1"/>
</dbReference>
<dbReference type="Pfam" id="PF13432">
    <property type="entry name" value="TPR_16"/>
    <property type="match status" value="1"/>
</dbReference>
<dbReference type="AlphaFoldDB" id="L1NAG4"/>